<evidence type="ECO:0000256" key="2">
    <source>
        <dbReference type="ARBA" id="ARBA00005346"/>
    </source>
</evidence>
<gene>
    <name evidence="10" type="primary">mrpD</name>
    <name evidence="10" type="ORF">Rhal01_02781</name>
</gene>
<keyword evidence="11" id="KW-1185">Reference proteome</keyword>
<dbReference type="PANTHER" id="PTHR42703">
    <property type="entry name" value="NADH DEHYDROGENASE"/>
    <property type="match status" value="1"/>
</dbReference>
<accession>A0ABP9V671</accession>
<feature type="transmembrane region" description="Helical" evidence="8">
    <location>
        <begin position="30"/>
        <end position="51"/>
    </location>
</feature>
<evidence type="ECO:0000256" key="5">
    <source>
        <dbReference type="ARBA" id="ARBA00022989"/>
    </source>
</evidence>
<evidence type="ECO:0000256" key="6">
    <source>
        <dbReference type="ARBA" id="ARBA00023136"/>
    </source>
</evidence>
<evidence type="ECO:0000259" key="9">
    <source>
        <dbReference type="Pfam" id="PF00361"/>
    </source>
</evidence>
<name>A0ABP9V671_9BACT</name>
<feature type="transmembrane region" description="Helical" evidence="8">
    <location>
        <begin position="239"/>
        <end position="262"/>
    </location>
</feature>
<evidence type="ECO:0000256" key="4">
    <source>
        <dbReference type="ARBA" id="ARBA00022692"/>
    </source>
</evidence>
<evidence type="ECO:0000256" key="8">
    <source>
        <dbReference type="SAM" id="Phobius"/>
    </source>
</evidence>
<keyword evidence="6 8" id="KW-0472">Membrane</keyword>
<feature type="domain" description="NADH:quinone oxidoreductase/Mrp antiporter transmembrane" evidence="9">
    <location>
        <begin position="126"/>
        <end position="415"/>
    </location>
</feature>
<dbReference type="PANTHER" id="PTHR42703:SF1">
    <property type="entry name" value="NA(+)_H(+) ANTIPORTER SUBUNIT D1"/>
    <property type="match status" value="1"/>
</dbReference>
<sequence>MIWLLNTILLPFLSALLCLILGQRPRLARIASVVGASLTFLNSILLLNATIREGYISFQGGSWDAPIGITLIADVFSASMVCITGVVTLAVAVYSIKDINDPLVKKHFFALFHFLIMGVSGAFITGDLFNLYVWFEVMLLASFVLVTLGGSKDQLEGGVKYLVINIISSVLFLAGLGLQYGKLGTLNMAHIAQKLAVTDDAFFVNSSAMLLLVAFGIKAGLFPFFFWLPASYHTPRVSVSAVFAGLLTKVGVYALIRAYTLFYHSQFHVVQDLLLWLAAATMVTGVLGAASHFDIRKILSFHIISQIGYMVMGLAIGTSLAVTAAIFYILHHIIVKTNLFLISGLIMRKSGSSHLYLIGGLYRMAPWIALIFLIPAFSLGGIPPLSGFWAKLGVIQAGVDSGYYALVITSLLVGIFTLFSMTKIWAEAFWKNHPDADKTHTIEQQPNLPLEPSLVAPCVVLSLMTLAIGLYSEPLFELAELASKQLLSPDLYIQHVLKQSL</sequence>
<dbReference type="Pfam" id="PF00361">
    <property type="entry name" value="Proton_antipo_M"/>
    <property type="match status" value="1"/>
</dbReference>
<feature type="transmembrane region" description="Helical" evidence="8">
    <location>
        <begin position="161"/>
        <end position="181"/>
    </location>
</feature>
<protein>
    <submittedName>
        <fullName evidence="10">Na(+)/H(+) antiporter subunit D</fullName>
    </submittedName>
</protein>
<evidence type="ECO:0000256" key="1">
    <source>
        <dbReference type="ARBA" id="ARBA00004651"/>
    </source>
</evidence>
<feature type="transmembrane region" description="Helical" evidence="8">
    <location>
        <begin position="402"/>
        <end position="426"/>
    </location>
</feature>
<reference evidence="10 11" key="1">
    <citation type="submission" date="2024-02" db="EMBL/GenBank/DDBJ databases">
        <title>Rubritalea halochordaticola NBRC 107102.</title>
        <authorList>
            <person name="Ichikawa N."/>
            <person name="Katano-Makiyama Y."/>
            <person name="Hidaka K."/>
        </authorList>
    </citation>
    <scope>NUCLEOTIDE SEQUENCE [LARGE SCALE GENOMIC DNA]</scope>
    <source>
        <strain evidence="10 11">NBRC 107102</strain>
    </source>
</reference>
<dbReference type="InterPro" id="IPR001750">
    <property type="entry name" value="ND/Mrp_TM"/>
</dbReference>
<evidence type="ECO:0000313" key="11">
    <source>
        <dbReference type="Proteomes" id="UP001424741"/>
    </source>
</evidence>
<dbReference type="NCBIfam" id="NF009306">
    <property type="entry name" value="PRK12663.1"/>
    <property type="match status" value="1"/>
</dbReference>
<feature type="transmembrane region" description="Helical" evidence="8">
    <location>
        <begin position="131"/>
        <end position="149"/>
    </location>
</feature>
<feature type="transmembrane region" description="Helical" evidence="8">
    <location>
        <begin position="71"/>
        <end position="96"/>
    </location>
</feature>
<keyword evidence="3" id="KW-1003">Cell membrane</keyword>
<evidence type="ECO:0000256" key="3">
    <source>
        <dbReference type="ARBA" id="ARBA00022475"/>
    </source>
</evidence>
<dbReference type="EMBL" id="BAABRL010000009">
    <property type="protein sequence ID" value="GAA5496596.1"/>
    <property type="molecule type" value="Genomic_DNA"/>
</dbReference>
<dbReference type="RefSeq" id="WP_346189244.1">
    <property type="nucleotide sequence ID" value="NZ_BAABRL010000009.1"/>
</dbReference>
<feature type="transmembrane region" description="Helical" evidence="8">
    <location>
        <begin position="367"/>
        <end position="390"/>
    </location>
</feature>
<dbReference type="InterPro" id="IPR050586">
    <property type="entry name" value="CPA3_Na-H_Antiporter_D"/>
</dbReference>
<feature type="transmembrane region" description="Helical" evidence="8">
    <location>
        <begin position="201"/>
        <end position="227"/>
    </location>
</feature>
<evidence type="ECO:0000313" key="10">
    <source>
        <dbReference type="EMBL" id="GAA5496596.1"/>
    </source>
</evidence>
<dbReference type="InterPro" id="IPR003918">
    <property type="entry name" value="NADH_UbQ_OxRdtase"/>
</dbReference>
<dbReference type="Proteomes" id="UP001424741">
    <property type="component" value="Unassembled WGS sequence"/>
</dbReference>
<proteinExistence type="inferred from homology"/>
<comment type="similarity">
    <text evidence="2">Belongs to the CPA3 antiporters (TC 2.A.63) subunit D family.</text>
</comment>
<feature type="transmembrane region" description="Helical" evidence="8">
    <location>
        <begin position="307"/>
        <end position="330"/>
    </location>
</feature>
<comment type="subcellular location">
    <subcellularLocation>
        <location evidence="1">Cell membrane</location>
        <topology evidence="1">Multi-pass membrane protein</topology>
    </subcellularLocation>
    <subcellularLocation>
        <location evidence="7">Membrane</location>
        <topology evidence="7">Multi-pass membrane protein</topology>
    </subcellularLocation>
</comment>
<feature type="transmembrane region" description="Helical" evidence="8">
    <location>
        <begin position="108"/>
        <end position="125"/>
    </location>
</feature>
<organism evidence="10 11">
    <name type="scientific">Rubritalea halochordaticola</name>
    <dbReference type="NCBI Taxonomy" id="714537"/>
    <lineage>
        <taxon>Bacteria</taxon>
        <taxon>Pseudomonadati</taxon>
        <taxon>Verrucomicrobiota</taxon>
        <taxon>Verrucomicrobiia</taxon>
        <taxon>Verrucomicrobiales</taxon>
        <taxon>Rubritaleaceae</taxon>
        <taxon>Rubritalea</taxon>
    </lineage>
</organism>
<keyword evidence="4 7" id="KW-0812">Transmembrane</keyword>
<feature type="transmembrane region" description="Helical" evidence="8">
    <location>
        <begin position="274"/>
        <end position="295"/>
    </location>
</feature>
<evidence type="ECO:0000256" key="7">
    <source>
        <dbReference type="RuleBase" id="RU000320"/>
    </source>
</evidence>
<keyword evidence="5 8" id="KW-1133">Transmembrane helix</keyword>
<feature type="transmembrane region" description="Helical" evidence="8">
    <location>
        <begin position="6"/>
        <end position="23"/>
    </location>
</feature>
<comment type="caution">
    <text evidence="10">The sequence shown here is derived from an EMBL/GenBank/DDBJ whole genome shotgun (WGS) entry which is preliminary data.</text>
</comment>
<dbReference type="PRINTS" id="PR01437">
    <property type="entry name" value="NUOXDRDTASE4"/>
</dbReference>